<organism evidence="6 7">
    <name type="scientific">Sphingosinicella microcystinivorans</name>
    <dbReference type="NCBI Taxonomy" id="335406"/>
    <lineage>
        <taxon>Bacteria</taxon>
        <taxon>Pseudomonadati</taxon>
        <taxon>Pseudomonadota</taxon>
        <taxon>Alphaproteobacteria</taxon>
        <taxon>Sphingomonadales</taxon>
        <taxon>Sphingosinicellaceae</taxon>
        <taxon>Sphingosinicella</taxon>
    </lineage>
</organism>
<sequence>MGSERSMETKNDLHSLAEERPMHRLNLNLLYPLHAILHAPTLTEAGRRVRLSQSAMSHALRRLRDHFGDDLVTHSGGDQYLTPLGMALRAEVRRVMHEVEGTFNYALDFDPLTSTQTITIATPEAIEQMVLGPVLRGLSTDAPNLSVKILPLDLERPQRSLEQGADLLLLPRESAIDRLETLPIRTDHSSCMVWNGHSELGNGYEISEEQYLAARHVVTMGEATSMLAINDEGHRMLSARRIWVRTTSQATLPAIIIGSDLVATGSAWLFQYYASIMPLRVITAPFPTRETVFVAQWANHRRRDPMLAWFVKRIEEQAVHRRSTLAP</sequence>
<dbReference type="InterPro" id="IPR036390">
    <property type="entry name" value="WH_DNA-bd_sf"/>
</dbReference>
<dbReference type="PROSITE" id="PS50931">
    <property type="entry name" value="HTH_LYSR"/>
    <property type="match status" value="1"/>
</dbReference>
<evidence type="ECO:0000259" key="5">
    <source>
        <dbReference type="PROSITE" id="PS50931"/>
    </source>
</evidence>
<dbReference type="Gene3D" id="1.10.10.10">
    <property type="entry name" value="Winged helix-like DNA-binding domain superfamily/Winged helix DNA-binding domain"/>
    <property type="match status" value="1"/>
</dbReference>
<reference evidence="6 7" key="1">
    <citation type="submission" date="2018-06" db="EMBL/GenBank/DDBJ databases">
        <title>Complete Genome Sequence of the Microcystin-Degrading Bacterium Sphingosinicella microcystinivorans Strain B-9.</title>
        <authorList>
            <person name="Jin H."/>
            <person name="Nishizawa T."/>
            <person name="Guo Y."/>
            <person name="Nishizawa A."/>
            <person name="Park H."/>
            <person name="Kato H."/>
            <person name="Tsuji K."/>
            <person name="Harada K."/>
        </authorList>
    </citation>
    <scope>NUCLEOTIDE SEQUENCE [LARGE SCALE GENOMIC DNA]</scope>
    <source>
        <strain evidence="6 7">B9</strain>
    </source>
</reference>
<feature type="domain" description="HTH lysR-type" evidence="5">
    <location>
        <begin position="25"/>
        <end position="82"/>
    </location>
</feature>
<dbReference type="EMBL" id="AP018711">
    <property type="protein sequence ID" value="BBE34160.1"/>
    <property type="molecule type" value="Genomic_DNA"/>
</dbReference>
<dbReference type="KEGG" id="smic:SmB9_18180"/>
<dbReference type="Pfam" id="PF00126">
    <property type="entry name" value="HTH_1"/>
    <property type="match status" value="1"/>
</dbReference>
<evidence type="ECO:0000256" key="4">
    <source>
        <dbReference type="ARBA" id="ARBA00023163"/>
    </source>
</evidence>
<dbReference type="CDD" id="cd08417">
    <property type="entry name" value="PBP2_Nitroaromatics_like"/>
    <property type="match status" value="1"/>
</dbReference>
<keyword evidence="3" id="KW-0238">DNA-binding</keyword>
<dbReference type="PANTHER" id="PTHR30118:SF6">
    <property type="entry name" value="HTH-TYPE TRANSCRIPTIONAL REGULATOR LEUO"/>
    <property type="match status" value="1"/>
</dbReference>
<dbReference type="AlphaFoldDB" id="A0AAD1D5H8"/>
<evidence type="ECO:0000313" key="7">
    <source>
        <dbReference type="Proteomes" id="UP000275727"/>
    </source>
</evidence>
<dbReference type="SUPFAM" id="SSF53850">
    <property type="entry name" value="Periplasmic binding protein-like II"/>
    <property type="match status" value="1"/>
</dbReference>
<evidence type="ECO:0000256" key="1">
    <source>
        <dbReference type="ARBA" id="ARBA00009437"/>
    </source>
</evidence>
<dbReference type="InterPro" id="IPR050389">
    <property type="entry name" value="LysR-type_TF"/>
</dbReference>
<comment type="similarity">
    <text evidence="1">Belongs to the LysR transcriptional regulatory family.</text>
</comment>
<dbReference type="GO" id="GO:0003677">
    <property type="term" value="F:DNA binding"/>
    <property type="evidence" value="ECO:0007669"/>
    <property type="project" value="UniProtKB-KW"/>
</dbReference>
<dbReference type="InterPro" id="IPR005119">
    <property type="entry name" value="LysR_subst-bd"/>
</dbReference>
<evidence type="ECO:0000313" key="6">
    <source>
        <dbReference type="EMBL" id="BBE34160.1"/>
    </source>
</evidence>
<dbReference type="PANTHER" id="PTHR30118">
    <property type="entry name" value="HTH-TYPE TRANSCRIPTIONAL REGULATOR LEUO-RELATED"/>
    <property type="match status" value="1"/>
</dbReference>
<dbReference type="Pfam" id="PF03466">
    <property type="entry name" value="LysR_substrate"/>
    <property type="match status" value="1"/>
</dbReference>
<evidence type="ECO:0000256" key="2">
    <source>
        <dbReference type="ARBA" id="ARBA00023015"/>
    </source>
</evidence>
<dbReference type="InterPro" id="IPR036388">
    <property type="entry name" value="WH-like_DNA-bd_sf"/>
</dbReference>
<dbReference type="InterPro" id="IPR037402">
    <property type="entry name" value="YidZ_PBP2"/>
</dbReference>
<proteinExistence type="inferred from homology"/>
<dbReference type="GO" id="GO:0003700">
    <property type="term" value="F:DNA-binding transcription factor activity"/>
    <property type="evidence" value="ECO:0007669"/>
    <property type="project" value="InterPro"/>
</dbReference>
<dbReference type="SUPFAM" id="SSF46785">
    <property type="entry name" value="Winged helix' DNA-binding domain"/>
    <property type="match status" value="1"/>
</dbReference>
<name>A0AAD1D5H8_SPHMI</name>
<protein>
    <submittedName>
        <fullName evidence="6">LysR family transcriptional regulator</fullName>
    </submittedName>
</protein>
<dbReference type="Gene3D" id="3.40.190.10">
    <property type="entry name" value="Periplasmic binding protein-like II"/>
    <property type="match status" value="2"/>
</dbReference>
<accession>A0AAD1D5H8</accession>
<dbReference type="InterPro" id="IPR000847">
    <property type="entry name" value="LysR_HTH_N"/>
</dbReference>
<keyword evidence="4" id="KW-0804">Transcription</keyword>
<keyword evidence="2" id="KW-0805">Transcription regulation</keyword>
<dbReference type="Proteomes" id="UP000275727">
    <property type="component" value="Chromosome"/>
</dbReference>
<evidence type="ECO:0000256" key="3">
    <source>
        <dbReference type="ARBA" id="ARBA00023125"/>
    </source>
</evidence>
<gene>
    <name evidence="6" type="ORF">SmB9_18180</name>
</gene>